<keyword evidence="7" id="KW-1185">Reference proteome</keyword>
<dbReference type="PROSITE" id="PS50883">
    <property type="entry name" value="EAL"/>
    <property type="match status" value="1"/>
</dbReference>
<accession>A0ABS7YR87</accession>
<dbReference type="InterPro" id="IPR013767">
    <property type="entry name" value="PAS_fold"/>
</dbReference>
<dbReference type="PANTHER" id="PTHR44757:SF2">
    <property type="entry name" value="BIOFILM ARCHITECTURE MAINTENANCE PROTEIN MBAA"/>
    <property type="match status" value="1"/>
</dbReference>
<dbReference type="NCBIfam" id="TIGR00229">
    <property type="entry name" value="sensory_box"/>
    <property type="match status" value="2"/>
</dbReference>
<feature type="domain" description="PAC" evidence="3">
    <location>
        <begin position="509"/>
        <end position="561"/>
    </location>
</feature>
<dbReference type="Pfam" id="PF13188">
    <property type="entry name" value="PAS_8"/>
    <property type="match status" value="1"/>
</dbReference>
<dbReference type="SMART" id="SM00267">
    <property type="entry name" value="GGDEF"/>
    <property type="match status" value="1"/>
</dbReference>
<dbReference type="Pfam" id="PF00563">
    <property type="entry name" value="EAL"/>
    <property type="match status" value="1"/>
</dbReference>
<keyword evidence="1" id="KW-0175">Coiled coil</keyword>
<dbReference type="PROSITE" id="PS50113">
    <property type="entry name" value="PAC"/>
    <property type="match status" value="2"/>
</dbReference>
<dbReference type="Gene3D" id="3.30.450.20">
    <property type="entry name" value="PAS domain"/>
    <property type="match status" value="3"/>
</dbReference>
<dbReference type="SUPFAM" id="SSF55785">
    <property type="entry name" value="PYP-like sensor domain (PAS domain)"/>
    <property type="match status" value="3"/>
</dbReference>
<dbReference type="InterPro" id="IPR043128">
    <property type="entry name" value="Rev_trsase/Diguanyl_cyclase"/>
</dbReference>
<feature type="coiled-coil region" evidence="1">
    <location>
        <begin position="721"/>
        <end position="748"/>
    </location>
</feature>
<dbReference type="SMART" id="SM00091">
    <property type="entry name" value="PAS"/>
    <property type="match status" value="3"/>
</dbReference>
<dbReference type="Gene3D" id="3.20.20.450">
    <property type="entry name" value="EAL domain"/>
    <property type="match status" value="1"/>
</dbReference>
<dbReference type="Pfam" id="PF00990">
    <property type="entry name" value="GGDEF"/>
    <property type="match status" value="1"/>
</dbReference>
<protein>
    <submittedName>
        <fullName evidence="6">EAL domain-containing protein</fullName>
    </submittedName>
</protein>
<evidence type="ECO:0000313" key="6">
    <source>
        <dbReference type="EMBL" id="MCA2018188.1"/>
    </source>
</evidence>
<dbReference type="InterPro" id="IPR001610">
    <property type="entry name" value="PAC"/>
</dbReference>
<dbReference type="CDD" id="cd01949">
    <property type="entry name" value="GGDEF"/>
    <property type="match status" value="1"/>
</dbReference>
<evidence type="ECO:0000259" key="4">
    <source>
        <dbReference type="PROSITE" id="PS50883"/>
    </source>
</evidence>
<dbReference type="CDD" id="cd01948">
    <property type="entry name" value="EAL"/>
    <property type="match status" value="1"/>
</dbReference>
<evidence type="ECO:0000259" key="3">
    <source>
        <dbReference type="PROSITE" id="PS50113"/>
    </source>
</evidence>
<evidence type="ECO:0000256" key="1">
    <source>
        <dbReference type="SAM" id="Coils"/>
    </source>
</evidence>
<feature type="domain" description="GGDEF" evidence="5">
    <location>
        <begin position="593"/>
        <end position="726"/>
    </location>
</feature>
<dbReference type="PROSITE" id="PS50112">
    <property type="entry name" value="PAS"/>
    <property type="match status" value="2"/>
</dbReference>
<dbReference type="Proteomes" id="UP001199044">
    <property type="component" value="Unassembled WGS sequence"/>
</dbReference>
<dbReference type="SUPFAM" id="SSF55073">
    <property type="entry name" value="Nucleotide cyclase"/>
    <property type="match status" value="1"/>
</dbReference>
<dbReference type="InterPro" id="IPR035965">
    <property type="entry name" value="PAS-like_dom_sf"/>
</dbReference>
<dbReference type="InterPro" id="IPR052155">
    <property type="entry name" value="Biofilm_reg_signaling"/>
</dbReference>
<dbReference type="SUPFAM" id="SSF141868">
    <property type="entry name" value="EAL domain-like"/>
    <property type="match status" value="1"/>
</dbReference>
<dbReference type="Pfam" id="PF13426">
    <property type="entry name" value="PAS_9"/>
    <property type="match status" value="1"/>
</dbReference>
<feature type="domain" description="PAS" evidence="2">
    <location>
        <begin position="312"/>
        <end position="365"/>
    </location>
</feature>
<dbReference type="Gene3D" id="3.30.70.270">
    <property type="match status" value="1"/>
</dbReference>
<dbReference type="PANTHER" id="PTHR44757">
    <property type="entry name" value="DIGUANYLATE CYCLASE DGCP"/>
    <property type="match status" value="1"/>
</dbReference>
<evidence type="ECO:0000259" key="5">
    <source>
        <dbReference type="PROSITE" id="PS50887"/>
    </source>
</evidence>
<dbReference type="InterPro" id="IPR000700">
    <property type="entry name" value="PAS-assoc_C"/>
</dbReference>
<reference evidence="7" key="1">
    <citation type="submission" date="2023-07" db="EMBL/GenBank/DDBJ databases">
        <title>Molecular identification of indigenous halophilic bacteria isolated from red sea cost, biodegradation of synthetic dyes and assessment of degraded metabolite toxicity.</title>
        <authorList>
            <person name="Chaieb K."/>
            <person name="Altayb H.N."/>
        </authorList>
    </citation>
    <scope>NUCLEOTIDE SEQUENCE [LARGE SCALE GENOMIC DNA]</scope>
    <source>
        <strain evidence="7">K20</strain>
    </source>
</reference>
<dbReference type="PROSITE" id="PS50887">
    <property type="entry name" value="GGDEF"/>
    <property type="match status" value="1"/>
</dbReference>
<evidence type="ECO:0000313" key="7">
    <source>
        <dbReference type="Proteomes" id="UP001199044"/>
    </source>
</evidence>
<dbReference type="NCBIfam" id="TIGR00254">
    <property type="entry name" value="GGDEF"/>
    <property type="match status" value="1"/>
</dbReference>
<dbReference type="RefSeq" id="WP_225251690.1">
    <property type="nucleotide sequence ID" value="NZ_JAIWIU010000153.1"/>
</dbReference>
<dbReference type="SMART" id="SM00052">
    <property type="entry name" value="EAL"/>
    <property type="match status" value="1"/>
</dbReference>
<dbReference type="InterPro" id="IPR001633">
    <property type="entry name" value="EAL_dom"/>
</dbReference>
<dbReference type="Pfam" id="PF00989">
    <property type="entry name" value="PAS"/>
    <property type="match status" value="1"/>
</dbReference>
<comment type="caution">
    <text evidence="6">The sequence shown here is derived from an EMBL/GenBank/DDBJ whole genome shotgun (WGS) entry which is preliminary data.</text>
</comment>
<organism evidence="6 7">
    <name type="scientific">Vibrio tritonius</name>
    <dbReference type="NCBI Taxonomy" id="1435069"/>
    <lineage>
        <taxon>Bacteria</taxon>
        <taxon>Pseudomonadati</taxon>
        <taxon>Pseudomonadota</taxon>
        <taxon>Gammaproteobacteria</taxon>
        <taxon>Vibrionales</taxon>
        <taxon>Vibrionaceae</taxon>
        <taxon>Vibrio</taxon>
    </lineage>
</organism>
<dbReference type="InterPro" id="IPR035919">
    <property type="entry name" value="EAL_sf"/>
</dbReference>
<dbReference type="InterPro" id="IPR000160">
    <property type="entry name" value="GGDEF_dom"/>
</dbReference>
<dbReference type="CDD" id="cd00130">
    <property type="entry name" value="PAS"/>
    <property type="match status" value="3"/>
</dbReference>
<dbReference type="EMBL" id="JAIWIU010000153">
    <property type="protein sequence ID" value="MCA2018188.1"/>
    <property type="molecule type" value="Genomic_DNA"/>
</dbReference>
<dbReference type="SMART" id="SM00086">
    <property type="entry name" value="PAC"/>
    <property type="match status" value="3"/>
</dbReference>
<feature type="domain" description="PAS" evidence="2">
    <location>
        <begin position="443"/>
        <end position="481"/>
    </location>
</feature>
<dbReference type="InterPro" id="IPR000014">
    <property type="entry name" value="PAS"/>
</dbReference>
<feature type="domain" description="PAC" evidence="3">
    <location>
        <begin position="259"/>
        <end position="311"/>
    </location>
</feature>
<evidence type="ECO:0000259" key="2">
    <source>
        <dbReference type="PROSITE" id="PS50112"/>
    </source>
</evidence>
<proteinExistence type="predicted"/>
<dbReference type="InterPro" id="IPR029787">
    <property type="entry name" value="Nucleotide_cyclase"/>
</dbReference>
<sequence length="994" mass="112688">MALNRTTAGQHTTNSAQEAGDELWIRLDTVPSSEQQDLIDTLLQSGKLAILLLVETAEIKKWCTHHYAPWLIAAERQSLTGLTITLSADANEVFPQGPSLTQLPTLSLVLPNERSLIIQLQCHQERDYIDVLTTWGNALVPKEDIASLLLQLSLIDITQEEHAAVQLLLERQRLVVEHYLASENYLQISERSLRRVAETLPQLMLEFNANGECIYASQQWQSYTGVCFLDGDVCDWLATIAQPERQVFIEHWNNPQASAGIECKIRDHSGGYHWFSARITPLDDVPNEQTKWVGSFTDIETLKQGQFSLEQSQARVSNIIDTMPEAILLVDENGLIVKANKRSEEVFGYRQDEIEQQPVEVLLPERYRSHHVHLRGEYTTQPSIRMMGVGRDLYALDKQGREFPVEVALAPLVEADQHYAVVSIADITKRKEADAELILAANVFSSTMDGVMILDAERRVVKINAAFEQILGYKNRDIVGKGIAMLRTEKHSKEFYLELWDIARETGRWQGEIWQRHTKGFDTPLWLSLTTIYNHNGQVERFIATVYDISEQLQAQKRIHYLAHYDVLTNLPNRTLFLEQFEQFLSQAKQNEQCLALLFVDLDNFKQVNDTYGHPVGDKLLCQAAERMQAVVSENDIVSRHSGDEFALLLRSVDGEKQASKIATAICAELAKPFDVGRGDFFISASVGIACFPNDGLDANILLQRADLAMYRSKELGRNQYHFYREEMSEHIQERTELQADLRIAIEQNQLVLFYQPVLDIMTGDCAGVEALVRWNHPTKGMIPPMKFIPLAEEGALIHPLGEWVLKRACEQWVTWYEQEVAVGFVSVNVSGKQVMHSDFVNIANGIFAQTKCPANHILVELTESFVMHESELAISRLHQLRNLGVGIAIDDFGTGYSSLSYLKRLPVTKLKLDRSFVNDLPTDANDVAITRAIHRLGEAVGLEVIAEGVETQEQHHFLFDEGFTLCQGYLYAKPMSAEQLTQFMTQHFNRNKD</sequence>
<feature type="domain" description="EAL" evidence="4">
    <location>
        <begin position="735"/>
        <end position="989"/>
    </location>
</feature>
<name>A0ABS7YR87_9VIBR</name>
<gene>
    <name evidence="6" type="ORF">LDJ79_18860</name>
</gene>